<keyword evidence="2" id="KW-1185">Reference proteome</keyword>
<organism evidence="1 2">
    <name type="scientific">Popillia japonica</name>
    <name type="common">Japanese beetle</name>
    <dbReference type="NCBI Taxonomy" id="7064"/>
    <lineage>
        <taxon>Eukaryota</taxon>
        <taxon>Metazoa</taxon>
        <taxon>Ecdysozoa</taxon>
        <taxon>Arthropoda</taxon>
        <taxon>Hexapoda</taxon>
        <taxon>Insecta</taxon>
        <taxon>Pterygota</taxon>
        <taxon>Neoptera</taxon>
        <taxon>Endopterygota</taxon>
        <taxon>Coleoptera</taxon>
        <taxon>Polyphaga</taxon>
        <taxon>Scarabaeiformia</taxon>
        <taxon>Scarabaeidae</taxon>
        <taxon>Rutelinae</taxon>
        <taxon>Popillia</taxon>
    </lineage>
</organism>
<dbReference type="AlphaFoldDB" id="A0AAW1ICG7"/>
<evidence type="ECO:0000313" key="2">
    <source>
        <dbReference type="Proteomes" id="UP001458880"/>
    </source>
</evidence>
<accession>A0AAW1ICG7</accession>
<evidence type="ECO:0000313" key="1">
    <source>
        <dbReference type="EMBL" id="KAK9686999.1"/>
    </source>
</evidence>
<reference evidence="1 2" key="1">
    <citation type="journal article" date="2024" name="BMC Genomics">
        <title>De novo assembly and annotation of Popillia japonica's genome with initial clues to its potential as an invasive pest.</title>
        <authorList>
            <person name="Cucini C."/>
            <person name="Boschi S."/>
            <person name="Funari R."/>
            <person name="Cardaioli E."/>
            <person name="Iannotti N."/>
            <person name="Marturano G."/>
            <person name="Paoli F."/>
            <person name="Bruttini M."/>
            <person name="Carapelli A."/>
            <person name="Frati F."/>
            <person name="Nardi F."/>
        </authorList>
    </citation>
    <scope>NUCLEOTIDE SEQUENCE [LARGE SCALE GENOMIC DNA]</scope>
    <source>
        <strain evidence="1">DMR45628</strain>
    </source>
</reference>
<comment type="caution">
    <text evidence="1">The sequence shown here is derived from an EMBL/GenBank/DDBJ whole genome shotgun (WGS) entry which is preliminary data.</text>
</comment>
<dbReference type="Proteomes" id="UP001458880">
    <property type="component" value="Unassembled WGS sequence"/>
</dbReference>
<name>A0AAW1ICG7_POPJA</name>
<protein>
    <submittedName>
        <fullName evidence="1">Uncharacterized protein</fullName>
    </submittedName>
</protein>
<gene>
    <name evidence="1" type="ORF">QE152_g36782</name>
</gene>
<proteinExistence type="predicted"/>
<sequence>MSGWCYDNRLMLIEGKGTTNAIYQSPSFFLSISRGGFHFRTSRDIDSMSSLCGATLANTQFYGMQRRLFSRAIQNQID</sequence>
<dbReference type="EMBL" id="JASPKY010000669">
    <property type="protein sequence ID" value="KAK9686999.1"/>
    <property type="molecule type" value="Genomic_DNA"/>
</dbReference>